<evidence type="ECO:0000313" key="3">
    <source>
        <dbReference type="Proteomes" id="UP000593571"/>
    </source>
</evidence>
<comment type="caution">
    <text evidence="2">The sequence shown here is derived from an EMBL/GenBank/DDBJ whole genome shotgun (WGS) entry which is preliminary data.</text>
</comment>
<dbReference type="PANTHER" id="PTHR11412:SF182">
    <property type="entry name" value="ALPHA-2-MACROGLOBULIN-LIKE PROTEIN 1"/>
    <property type="match status" value="1"/>
</dbReference>
<gene>
    <name evidence="2" type="ORF">HJG63_000005</name>
</gene>
<dbReference type="EMBL" id="JACASE010000002">
    <property type="protein sequence ID" value="KAF6493299.1"/>
    <property type="molecule type" value="Genomic_DNA"/>
</dbReference>
<dbReference type="Pfam" id="PF07703">
    <property type="entry name" value="A2M_BRD"/>
    <property type="match status" value="1"/>
</dbReference>
<dbReference type="Gene3D" id="2.60.40.10">
    <property type="entry name" value="Immunoglobulins"/>
    <property type="match status" value="1"/>
</dbReference>
<dbReference type="InterPro" id="IPR050473">
    <property type="entry name" value="A2M/Complement_sys"/>
</dbReference>
<reference evidence="2 3" key="1">
    <citation type="journal article" date="2020" name="Nature">
        <title>Six reference-quality genomes reveal evolution of bat adaptations.</title>
        <authorList>
            <person name="Jebb D."/>
            <person name="Huang Z."/>
            <person name="Pippel M."/>
            <person name="Hughes G.M."/>
            <person name="Lavrichenko K."/>
            <person name="Devanna P."/>
            <person name="Winkler S."/>
            <person name="Jermiin L.S."/>
            <person name="Skirmuntt E.C."/>
            <person name="Katzourakis A."/>
            <person name="Burkitt-Gray L."/>
            <person name="Ray D.A."/>
            <person name="Sullivan K.A.M."/>
            <person name="Roscito J.G."/>
            <person name="Kirilenko B.M."/>
            <person name="Davalos L.M."/>
            <person name="Corthals A.P."/>
            <person name="Power M.L."/>
            <person name="Jones G."/>
            <person name="Ransome R.D."/>
            <person name="Dechmann D.K.N."/>
            <person name="Locatelli A.G."/>
            <person name="Puechmaille S.J."/>
            <person name="Fedrigo O."/>
            <person name="Jarvis E.D."/>
            <person name="Hiller M."/>
            <person name="Vernes S.C."/>
            <person name="Myers E.W."/>
            <person name="Teeling E.C."/>
        </authorList>
    </citation>
    <scope>NUCLEOTIDE SEQUENCE [LARGE SCALE GENOMIC DNA]</scope>
    <source>
        <strain evidence="2">MRouAeg1</strain>
        <tissue evidence="2">Muscle</tissue>
    </source>
</reference>
<dbReference type="Pfam" id="PF17789">
    <property type="entry name" value="MG4"/>
    <property type="match status" value="1"/>
</dbReference>
<name>A0A7J8JA84_ROUAE</name>
<proteinExistence type="predicted"/>
<dbReference type="SMART" id="SM01359">
    <property type="entry name" value="A2M_N_2"/>
    <property type="match status" value="1"/>
</dbReference>
<dbReference type="InterPro" id="IPR013783">
    <property type="entry name" value="Ig-like_fold"/>
</dbReference>
<dbReference type="PANTHER" id="PTHR11412">
    <property type="entry name" value="MACROGLOBULIN / COMPLEMENT"/>
    <property type="match status" value="1"/>
</dbReference>
<dbReference type="Proteomes" id="UP000593571">
    <property type="component" value="Unassembled WGS sequence"/>
</dbReference>
<evidence type="ECO:0000313" key="2">
    <source>
        <dbReference type="EMBL" id="KAF6493299.1"/>
    </source>
</evidence>
<feature type="domain" description="Alpha-2-macroglobulin bait region" evidence="1">
    <location>
        <begin position="155"/>
        <end position="267"/>
    </location>
</feature>
<protein>
    <recommendedName>
        <fullName evidence="1">Alpha-2-macroglobulin bait region domain-containing protein</fullName>
    </recommendedName>
</protein>
<sequence>MSTFSLTSYTYSHSINIVAAVVEEGTMEANTTQDIHISSQIGSITFEDTDGYYYPTFPFSGKIRVRGRDGSLLKNKAVFLVIYGIIGTFDHTLITDNDGLAPFKLDTVNWNGTDISQDGRFQMKDLVYDPEQVPRYYQNAYLYLRPFYNTTLSFVGIQRLNGILECGQPQEVLVDYYIDPADANPNEEIVFSYYLIGKGSLEMEGQKHLDSKKKGLSDPRVIFLLPQVSLGFSPSKQLSGADVELKLQAAPGSLCAVWAVDESVSLLRPERELSNRSVSRLLMG</sequence>
<organism evidence="2 3">
    <name type="scientific">Rousettus aegyptiacus</name>
    <name type="common">Egyptian fruit bat</name>
    <name type="synonym">Pteropus aegyptiacus</name>
    <dbReference type="NCBI Taxonomy" id="9407"/>
    <lineage>
        <taxon>Eukaryota</taxon>
        <taxon>Metazoa</taxon>
        <taxon>Chordata</taxon>
        <taxon>Craniata</taxon>
        <taxon>Vertebrata</taxon>
        <taxon>Euteleostomi</taxon>
        <taxon>Mammalia</taxon>
        <taxon>Eutheria</taxon>
        <taxon>Laurasiatheria</taxon>
        <taxon>Chiroptera</taxon>
        <taxon>Yinpterochiroptera</taxon>
        <taxon>Pteropodoidea</taxon>
        <taxon>Pteropodidae</taxon>
        <taxon>Rousettinae</taxon>
        <taxon>Rousettus</taxon>
    </lineage>
</organism>
<evidence type="ECO:0000259" key="1">
    <source>
        <dbReference type="SMART" id="SM01359"/>
    </source>
</evidence>
<dbReference type="InterPro" id="IPR040839">
    <property type="entry name" value="MG4"/>
</dbReference>
<dbReference type="InterPro" id="IPR011625">
    <property type="entry name" value="A2M_N_BRD"/>
</dbReference>
<keyword evidence="3" id="KW-1185">Reference proteome</keyword>
<dbReference type="AlphaFoldDB" id="A0A7J8JA84"/>
<accession>A0A7J8JA84</accession>